<keyword evidence="3" id="KW-0444">Lipid biosynthesis</keyword>
<feature type="transmembrane region" description="Helical" evidence="12">
    <location>
        <begin position="56"/>
        <end position="77"/>
    </location>
</feature>
<evidence type="ECO:0000256" key="7">
    <source>
        <dbReference type="ARBA" id="ARBA00023002"/>
    </source>
</evidence>
<reference evidence="14 15" key="1">
    <citation type="submission" date="2016-10" db="EMBL/GenBank/DDBJ databases">
        <authorList>
            <person name="de Groot N.N."/>
        </authorList>
    </citation>
    <scope>NUCLEOTIDE SEQUENCE [LARGE SCALE GENOMIC DNA]</scope>
    <source>
        <strain evidence="14 15">DSM 19073</strain>
    </source>
</reference>
<dbReference type="AlphaFoldDB" id="A0A1I3HQ32"/>
<dbReference type="EMBL" id="FORA01000001">
    <property type="protein sequence ID" value="SFI37733.1"/>
    <property type="molecule type" value="Genomic_DNA"/>
</dbReference>
<evidence type="ECO:0000313" key="14">
    <source>
        <dbReference type="EMBL" id="SFI37733.1"/>
    </source>
</evidence>
<protein>
    <submittedName>
        <fullName evidence="14">Stearoyl-CoA desaturase (Delta-9 desaturase)</fullName>
    </submittedName>
</protein>
<keyword evidence="9" id="KW-0443">Lipid metabolism</keyword>
<evidence type="ECO:0000256" key="1">
    <source>
        <dbReference type="ARBA" id="ARBA00004141"/>
    </source>
</evidence>
<dbReference type="STRING" id="390807.SAMN04488095_0675"/>
<dbReference type="RefSeq" id="WP_092777108.1">
    <property type="nucleotide sequence ID" value="NZ_FORA01000001.1"/>
</dbReference>
<dbReference type="GO" id="GO:0016717">
    <property type="term" value="F:oxidoreductase activity, acting on paired donors, with oxidation of a pair of donors resulting in the reduction of molecular oxygen to two molecules of water"/>
    <property type="evidence" value="ECO:0007669"/>
    <property type="project" value="InterPro"/>
</dbReference>
<keyword evidence="6 12" id="KW-1133">Transmembrane helix</keyword>
<dbReference type="InterPro" id="IPR015876">
    <property type="entry name" value="Acyl-CoA_DS"/>
</dbReference>
<name>A0A1I3HQ32_9RHOB</name>
<sequence>MTDWIATERVHPDARTCAMTGRIVWDAPQSLWTIGHGVGGLAGVVLFPAWDAALVFVVLSGVTICAGHSVGMHRLLIHRAFRVPKPLEYLLVWLGVLVGMAGPMGMIRAHDMRDWHQRQVTCPPHPSHGAAPLRDMWWQMHCRFRLTHPLRFVVEAEVARDPIYRAMEATWRWQQLPLALILFAVGGWGWVLWGVCLRVFVSLTGHWAVGHFAHHGTPTGWRIDGLPVQGRNLPGLGLLTFGENWHGNHHAFPHSARLGVGAGQMDPGWWLVLLLERVGLACDVVRPGDRAAREGLVRV</sequence>
<evidence type="ECO:0000256" key="3">
    <source>
        <dbReference type="ARBA" id="ARBA00022516"/>
    </source>
</evidence>
<dbReference type="CDD" id="cd01060">
    <property type="entry name" value="Membrane-FADS-like"/>
    <property type="match status" value="1"/>
</dbReference>
<dbReference type="PANTHER" id="PTHR11351">
    <property type="entry name" value="ACYL-COA DESATURASE"/>
    <property type="match status" value="1"/>
</dbReference>
<keyword evidence="4 12" id="KW-0812">Transmembrane</keyword>
<evidence type="ECO:0000256" key="12">
    <source>
        <dbReference type="SAM" id="Phobius"/>
    </source>
</evidence>
<keyword evidence="8" id="KW-0408">Iron</keyword>
<evidence type="ECO:0000256" key="4">
    <source>
        <dbReference type="ARBA" id="ARBA00022692"/>
    </source>
</evidence>
<keyword evidence="5" id="KW-0276">Fatty acid metabolism</keyword>
<dbReference type="PANTHER" id="PTHR11351:SF31">
    <property type="entry name" value="DESATURASE 1, ISOFORM A-RELATED"/>
    <property type="match status" value="1"/>
</dbReference>
<keyword evidence="7" id="KW-0560">Oxidoreductase</keyword>
<organism evidence="14 15">
    <name type="scientific">Jannaschia pohangensis</name>
    <dbReference type="NCBI Taxonomy" id="390807"/>
    <lineage>
        <taxon>Bacteria</taxon>
        <taxon>Pseudomonadati</taxon>
        <taxon>Pseudomonadota</taxon>
        <taxon>Alphaproteobacteria</taxon>
        <taxon>Rhodobacterales</taxon>
        <taxon>Roseobacteraceae</taxon>
        <taxon>Jannaschia</taxon>
    </lineage>
</organism>
<accession>A0A1I3HQ32</accession>
<keyword evidence="15" id="KW-1185">Reference proteome</keyword>
<evidence type="ECO:0000256" key="8">
    <source>
        <dbReference type="ARBA" id="ARBA00023004"/>
    </source>
</evidence>
<comment type="similarity">
    <text evidence="2">Belongs to the fatty acid desaturase type 2 family.</text>
</comment>
<dbReference type="GO" id="GO:0016020">
    <property type="term" value="C:membrane"/>
    <property type="evidence" value="ECO:0007669"/>
    <property type="project" value="UniProtKB-SubCell"/>
</dbReference>
<gene>
    <name evidence="14" type="ORF">SAMN04488095_0675</name>
</gene>
<feature type="transmembrane region" description="Helical" evidence="12">
    <location>
        <begin position="89"/>
        <end position="107"/>
    </location>
</feature>
<proteinExistence type="inferred from homology"/>
<evidence type="ECO:0000256" key="6">
    <source>
        <dbReference type="ARBA" id="ARBA00022989"/>
    </source>
</evidence>
<evidence type="ECO:0000256" key="2">
    <source>
        <dbReference type="ARBA" id="ARBA00008749"/>
    </source>
</evidence>
<evidence type="ECO:0000256" key="5">
    <source>
        <dbReference type="ARBA" id="ARBA00022832"/>
    </source>
</evidence>
<dbReference type="InterPro" id="IPR005804">
    <property type="entry name" value="FA_desaturase_dom"/>
</dbReference>
<dbReference type="GO" id="GO:0006633">
    <property type="term" value="P:fatty acid biosynthetic process"/>
    <property type="evidence" value="ECO:0007669"/>
    <property type="project" value="UniProtKB-KW"/>
</dbReference>
<dbReference type="Pfam" id="PF00487">
    <property type="entry name" value="FA_desaturase"/>
    <property type="match status" value="1"/>
</dbReference>
<evidence type="ECO:0000259" key="13">
    <source>
        <dbReference type="Pfam" id="PF00487"/>
    </source>
</evidence>
<keyword evidence="10 12" id="KW-0472">Membrane</keyword>
<feature type="domain" description="Fatty acid desaturase" evidence="13">
    <location>
        <begin position="51"/>
        <end position="254"/>
    </location>
</feature>
<feature type="transmembrane region" description="Helical" evidence="12">
    <location>
        <begin position="178"/>
        <end position="201"/>
    </location>
</feature>
<dbReference type="Proteomes" id="UP000199110">
    <property type="component" value="Unassembled WGS sequence"/>
</dbReference>
<comment type="subcellular location">
    <subcellularLocation>
        <location evidence="1">Membrane</location>
        <topology evidence="1">Multi-pass membrane protein</topology>
    </subcellularLocation>
</comment>
<keyword evidence="11" id="KW-0275">Fatty acid biosynthesis</keyword>
<evidence type="ECO:0000313" key="15">
    <source>
        <dbReference type="Proteomes" id="UP000199110"/>
    </source>
</evidence>
<dbReference type="OrthoDB" id="19906at2"/>
<evidence type="ECO:0000256" key="9">
    <source>
        <dbReference type="ARBA" id="ARBA00023098"/>
    </source>
</evidence>
<feature type="transmembrane region" description="Helical" evidence="12">
    <location>
        <begin position="31"/>
        <end position="50"/>
    </location>
</feature>
<evidence type="ECO:0000256" key="11">
    <source>
        <dbReference type="ARBA" id="ARBA00023160"/>
    </source>
</evidence>
<evidence type="ECO:0000256" key="10">
    <source>
        <dbReference type="ARBA" id="ARBA00023136"/>
    </source>
</evidence>